<dbReference type="InterPro" id="IPR050224">
    <property type="entry name" value="TALE_homeobox"/>
</dbReference>
<feature type="compositionally biased region" description="Low complexity" evidence="5">
    <location>
        <begin position="39"/>
        <end position="51"/>
    </location>
</feature>
<dbReference type="PANTHER" id="PTHR11850">
    <property type="entry name" value="HOMEOBOX PROTEIN TRANSCRIPTION FACTORS"/>
    <property type="match status" value="1"/>
</dbReference>
<dbReference type="GO" id="GO:0003677">
    <property type="term" value="F:DNA binding"/>
    <property type="evidence" value="ECO:0007669"/>
    <property type="project" value="UniProtKB-UniRule"/>
</dbReference>
<evidence type="ECO:0000313" key="8">
    <source>
        <dbReference type="EMBL" id="SPQ98050.1"/>
    </source>
</evidence>
<proteinExistence type="predicted"/>
<keyword evidence="8" id="KW-0496">Mitochondrion</keyword>
<geneLocation type="mitochondrion" evidence="8"/>
<feature type="compositionally biased region" description="Low complexity" evidence="5">
    <location>
        <begin position="194"/>
        <end position="205"/>
    </location>
</feature>
<evidence type="ECO:0000256" key="3">
    <source>
        <dbReference type="ARBA" id="ARBA00023242"/>
    </source>
</evidence>
<feature type="region of interest" description="Disordered" evidence="5">
    <location>
        <begin position="283"/>
        <end position="306"/>
    </location>
</feature>
<dbReference type="Proteomes" id="UP000039324">
    <property type="component" value="Unassembled WGS sequence"/>
</dbReference>
<protein>
    <recommendedName>
        <fullName evidence="6">Homeobox domain-containing protein</fullName>
    </recommendedName>
</protein>
<dbReference type="CDD" id="cd00086">
    <property type="entry name" value="homeodomain"/>
    <property type="match status" value="1"/>
</dbReference>
<keyword evidence="1 4" id="KW-0238">DNA-binding</keyword>
<dbReference type="GO" id="GO:0005634">
    <property type="term" value="C:nucleus"/>
    <property type="evidence" value="ECO:0007669"/>
    <property type="project" value="UniProtKB-SubCell"/>
</dbReference>
<organism evidence="7 9">
    <name type="scientific">Plasmodiophora brassicae</name>
    <name type="common">Clubroot disease agent</name>
    <dbReference type="NCBI Taxonomy" id="37360"/>
    <lineage>
        <taxon>Eukaryota</taxon>
        <taxon>Sar</taxon>
        <taxon>Rhizaria</taxon>
        <taxon>Endomyxa</taxon>
        <taxon>Phytomyxea</taxon>
        <taxon>Plasmodiophorida</taxon>
        <taxon>Plasmodiophoridae</taxon>
        <taxon>Plasmodiophora</taxon>
    </lineage>
</organism>
<dbReference type="Proteomes" id="UP000290189">
    <property type="component" value="Unassembled WGS sequence"/>
</dbReference>
<gene>
    <name evidence="7" type="ORF">PBRA_007345</name>
    <name evidence="8" type="ORF">PLBR_LOCUS5265</name>
</gene>
<feature type="compositionally biased region" description="Polar residues" evidence="5">
    <location>
        <begin position="297"/>
        <end position="306"/>
    </location>
</feature>
<feature type="DNA-binding region" description="Homeobox" evidence="4">
    <location>
        <begin position="210"/>
        <end position="272"/>
    </location>
</feature>
<evidence type="ECO:0000313" key="9">
    <source>
        <dbReference type="Proteomes" id="UP000039324"/>
    </source>
</evidence>
<evidence type="ECO:0000256" key="5">
    <source>
        <dbReference type="SAM" id="MobiDB-lite"/>
    </source>
</evidence>
<dbReference type="PROSITE" id="PS50071">
    <property type="entry name" value="HOMEOBOX_2"/>
    <property type="match status" value="1"/>
</dbReference>
<feature type="region of interest" description="Disordered" evidence="5">
    <location>
        <begin position="194"/>
        <end position="216"/>
    </location>
</feature>
<dbReference type="InterPro" id="IPR009057">
    <property type="entry name" value="Homeodomain-like_sf"/>
</dbReference>
<sequence length="306" mass="33602">MVSGGGLYVSGSIWARCDRRTMRVEIPRCPFTSRPIMQSPSAGPASSSPTADPLPDPFAIYQSSLDPPHVDERFQQPAAAPQPPDTPLPMLNTPRHPGEFPVVDYDPTPFSAVTRVGAAAGQVAQDASDEVARRLQVRLHHFGAEFPSFAASPTLTPMVWQQSPYQFDGMGPVRDMGTDPATPYRARNVTGFKRAAPTATTPPADADARRKKQRSRLPPAAIAIMQNWFMDHLGKPYPTDEEKKVIAEQTNLSVAQVVNWFTNTRKRLWIPNRERFVAQAQRMQQREAAASGDDTPLDTTIASGSI</sequence>
<dbReference type="STRING" id="37360.A0A0G4IWL9"/>
<dbReference type="InterPro" id="IPR001356">
    <property type="entry name" value="HD"/>
</dbReference>
<reference evidence="7 9" key="1">
    <citation type="submission" date="2015-02" db="EMBL/GenBank/DDBJ databases">
        <authorList>
            <person name="Chooi Y.-H."/>
        </authorList>
    </citation>
    <scope>NUCLEOTIDE SEQUENCE [LARGE SCALE GENOMIC DNA]</scope>
    <source>
        <strain evidence="7">E3</strain>
    </source>
</reference>
<feature type="region of interest" description="Disordered" evidence="5">
    <location>
        <begin position="31"/>
        <end position="88"/>
    </location>
</feature>
<evidence type="ECO:0000313" key="10">
    <source>
        <dbReference type="Proteomes" id="UP000290189"/>
    </source>
</evidence>
<evidence type="ECO:0000259" key="6">
    <source>
        <dbReference type="PROSITE" id="PS50071"/>
    </source>
</evidence>
<evidence type="ECO:0000256" key="4">
    <source>
        <dbReference type="PROSITE-ProRule" id="PRU00108"/>
    </source>
</evidence>
<evidence type="ECO:0000256" key="2">
    <source>
        <dbReference type="ARBA" id="ARBA00023155"/>
    </source>
</evidence>
<dbReference type="Pfam" id="PF05920">
    <property type="entry name" value="Homeobox_KN"/>
    <property type="match status" value="1"/>
</dbReference>
<dbReference type="SUPFAM" id="SSF46689">
    <property type="entry name" value="Homeodomain-like"/>
    <property type="match status" value="1"/>
</dbReference>
<dbReference type="SMART" id="SM00389">
    <property type="entry name" value="HOX"/>
    <property type="match status" value="1"/>
</dbReference>
<evidence type="ECO:0000313" key="7">
    <source>
        <dbReference type="EMBL" id="CEO99612.1"/>
    </source>
</evidence>
<dbReference type="EMBL" id="OVEO01000008">
    <property type="protein sequence ID" value="SPQ98050.1"/>
    <property type="molecule type" value="Genomic_DNA"/>
</dbReference>
<dbReference type="GO" id="GO:0006355">
    <property type="term" value="P:regulation of DNA-templated transcription"/>
    <property type="evidence" value="ECO:0007669"/>
    <property type="project" value="InterPro"/>
</dbReference>
<keyword evidence="2 4" id="KW-0371">Homeobox</keyword>
<keyword evidence="3 4" id="KW-0539">Nucleus</keyword>
<dbReference type="OrthoDB" id="10056939at2759"/>
<comment type="subcellular location">
    <subcellularLocation>
        <location evidence="4">Nucleus</location>
    </subcellularLocation>
</comment>
<name>A0A0G4IWL9_PLABS</name>
<dbReference type="Gene3D" id="1.10.10.60">
    <property type="entry name" value="Homeodomain-like"/>
    <property type="match status" value="1"/>
</dbReference>
<dbReference type="EMBL" id="CDSF01000092">
    <property type="protein sequence ID" value="CEO99612.1"/>
    <property type="molecule type" value="Genomic_DNA"/>
</dbReference>
<dbReference type="InterPro" id="IPR008422">
    <property type="entry name" value="KN_HD"/>
</dbReference>
<accession>A0A0G4IWL9</accession>
<reference evidence="8 10" key="2">
    <citation type="submission" date="2018-03" db="EMBL/GenBank/DDBJ databases">
        <authorList>
            <person name="Fogelqvist J."/>
        </authorList>
    </citation>
    <scope>NUCLEOTIDE SEQUENCE [LARGE SCALE GENOMIC DNA]</scope>
</reference>
<keyword evidence="9" id="KW-1185">Reference proteome</keyword>
<dbReference type="AlphaFoldDB" id="A0A0G4IWL9"/>
<evidence type="ECO:0000256" key="1">
    <source>
        <dbReference type="ARBA" id="ARBA00023125"/>
    </source>
</evidence>
<feature type="domain" description="Homeobox" evidence="6">
    <location>
        <begin position="208"/>
        <end position="271"/>
    </location>
</feature>